<feature type="transmembrane region" description="Helical" evidence="5">
    <location>
        <begin position="343"/>
        <end position="366"/>
    </location>
</feature>
<dbReference type="InterPro" id="IPR052165">
    <property type="entry name" value="Membrane_assoc_protease"/>
</dbReference>
<dbReference type="Pfam" id="PF01957">
    <property type="entry name" value="NfeD"/>
    <property type="match status" value="1"/>
</dbReference>
<evidence type="ECO:0000256" key="2">
    <source>
        <dbReference type="ARBA" id="ARBA00022692"/>
    </source>
</evidence>
<dbReference type="Pfam" id="PF25145">
    <property type="entry name" value="NfeD1b_N"/>
    <property type="match status" value="1"/>
</dbReference>
<protein>
    <submittedName>
        <fullName evidence="9">NfeD family protein</fullName>
    </submittedName>
</protein>
<dbReference type="Gene3D" id="2.40.50.140">
    <property type="entry name" value="Nucleic acid-binding proteins"/>
    <property type="match status" value="1"/>
</dbReference>
<feature type="transmembrane region" description="Helical" evidence="5">
    <location>
        <begin position="259"/>
        <end position="279"/>
    </location>
</feature>
<dbReference type="CDD" id="cd07021">
    <property type="entry name" value="Clp_protease_NfeD_like"/>
    <property type="match status" value="1"/>
</dbReference>
<dbReference type="InterPro" id="IPR012340">
    <property type="entry name" value="NA-bd_OB-fold"/>
</dbReference>
<dbReference type="PANTHER" id="PTHR33507">
    <property type="entry name" value="INNER MEMBRANE PROTEIN YBBJ"/>
    <property type="match status" value="1"/>
</dbReference>
<dbReference type="InterPro" id="IPR056738">
    <property type="entry name" value="NfeD1b_N"/>
</dbReference>
<feature type="transmembrane region" description="Helical" evidence="5">
    <location>
        <begin position="310"/>
        <end position="328"/>
    </location>
</feature>
<feature type="domain" description="NfeD-like C-terminal" evidence="6">
    <location>
        <begin position="397"/>
        <end position="450"/>
    </location>
</feature>
<evidence type="ECO:0000313" key="9">
    <source>
        <dbReference type="EMBL" id="WKN38539.1"/>
    </source>
</evidence>
<feature type="transmembrane region" description="Helical" evidence="5">
    <location>
        <begin position="285"/>
        <end position="303"/>
    </location>
</feature>
<proteinExistence type="predicted"/>
<keyword evidence="4 5" id="KW-0472">Membrane</keyword>
<comment type="subcellular location">
    <subcellularLocation>
        <location evidence="1">Membrane</location>
        <topology evidence="1">Multi-pass membrane protein</topology>
    </subcellularLocation>
</comment>
<feature type="domain" description="NfeD1b N-terminal" evidence="8">
    <location>
        <begin position="34"/>
        <end position="218"/>
    </location>
</feature>
<evidence type="ECO:0000256" key="3">
    <source>
        <dbReference type="ARBA" id="ARBA00022989"/>
    </source>
</evidence>
<dbReference type="InterPro" id="IPR029045">
    <property type="entry name" value="ClpP/crotonase-like_dom_sf"/>
</dbReference>
<evidence type="ECO:0000259" key="6">
    <source>
        <dbReference type="Pfam" id="PF01957"/>
    </source>
</evidence>
<organism evidence="9">
    <name type="scientific">Roseihalotalea indica</name>
    <dbReference type="NCBI Taxonomy" id="2867963"/>
    <lineage>
        <taxon>Bacteria</taxon>
        <taxon>Pseudomonadati</taxon>
        <taxon>Bacteroidota</taxon>
        <taxon>Cytophagia</taxon>
        <taxon>Cytophagales</taxon>
        <taxon>Catalimonadaceae</taxon>
        <taxon>Roseihalotalea</taxon>
    </lineage>
</organism>
<dbReference type="Gene3D" id="3.90.226.10">
    <property type="entry name" value="2-enoyl-CoA Hydratase, Chain A, domain 1"/>
    <property type="match status" value="1"/>
</dbReference>
<dbReference type="EMBL" id="CP120682">
    <property type="protein sequence ID" value="WKN38539.1"/>
    <property type="molecule type" value="Genomic_DNA"/>
</dbReference>
<dbReference type="Pfam" id="PF24961">
    <property type="entry name" value="NfeD_membrane"/>
    <property type="match status" value="1"/>
</dbReference>
<sequence length="462" mass="50285">MKNNLYVALTGWILLSILPYSIKAQSTSSDKTQVMVMEIRSEIDARTSRYVTLAFEEAKELDADYIVIDMDTYGGALYDADEIRTKMLEYDKPVYVFINKDAASAGALISIACDSIYMAPGASIGAATVVTGGTGEAAPDKYQSYMRGIMRSTAEANGRNPDIAEAMVDEDLEVEGVSEAGEVITFSTSEALKYGFCEAQVNSIEELLDRAGVEDYELTVYEKSVAEQVIAFFLNPFISGLLILVIIGGIYFELQTPGVGFPILASFIALVLYLTPYYLNGLAAHWEIAAFFLGAALIALEVFVIPGFGIAGISGIFLVISSLILIMLNNNDFDFFFVDLNEITQAIATALAGLFGGILLMFFGGVRLTNTDFFKRVALQGTQASTEGYISNFKVGSFLGKEGEAYTILRPSGKIVINDELLDAYTRGDYINKGEKVIVVSDEGSSLRVKLARDVHSQTQIR</sequence>
<evidence type="ECO:0000256" key="5">
    <source>
        <dbReference type="SAM" id="Phobius"/>
    </source>
</evidence>
<reference evidence="9" key="2">
    <citation type="journal article" date="2024" name="Antonie Van Leeuwenhoek">
        <title>Roseihalotalea indica gen. nov., sp. nov., a halophilic Bacteroidetes from mesopelagic Southwest Indian Ocean with higher carbohydrate metabolic potential.</title>
        <authorList>
            <person name="Chen B."/>
            <person name="Zhang M."/>
            <person name="Lin D."/>
            <person name="Ye J."/>
            <person name="Tang K."/>
        </authorList>
    </citation>
    <scope>NUCLEOTIDE SEQUENCE</scope>
    <source>
        <strain evidence="9">TK19036</strain>
    </source>
</reference>
<evidence type="ECO:0000259" key="8">
    <source>
        <dbReference type="Pfam" id="PF25145"/>
    </source>
</evidence>
<dbReference type="SUPFAM" id="SSF52096">
    <property type="entry name" value="ClpP/crotonase"/>
    <property type="match status" value="1"/>
</dbReference>
<dbReference type="GO" id="GO:0005886">
    <property type="term" value="C:plasma membrane"/>
    <property type="evidence" value="ECO:0007669"/>
    <property type="project" value="TreeGrafter"/>
</dbReference>
<evidence type="ECO:0000259" key="7">
    <source>
        <dbReference type="Pfam" id="PF24961"/>
    </source>
</evidence>
<dbReference type="InterPro" id="IPR002810">
    <property type="entry name" value="NfeD-like_C"/>
</dbReference>
<name>A0AA49GRF5_9BACT</name>
<dbReference type="InterPro" id="IPR056739">
    <property type="entry name" value="NfeD_membrane"/>
</dbReference>
<dbReference type="AlphaFoldDB" id="A0AA49GRF5"/>
<evidence type="ECO:0000256" key="1">
    <source>
        <dbReference type="ARBA" id="ARBA00004141"/>
    </source>
</evidence>
<feature type="transmembrane region" description="Helical" evidence="5">
    <location>
        <begin position="229"/>
        <end position="252"/>
    </location>
</feature>
<dbReference type="SUPFAM" id="SSF141322">
    <property type="entry name" value="NfeD domain-like"/>
    <property type="match status" value="1"/>
</dbReference>
<keyword evidence="3 5" id="KW-1133">Transmembrane helix</keyword>
<gene>
    <name evidence="9" type="ORF">K4G66_07460</name>
</gene>
<evidence type="ECO:0000256" key="4">
    <source>
        <dbReference type="ARBA" id="ARBA00023136"/>
    </source>
</evidence>
<feature type="domain" description="NfeD integral membrane" evidence="7">
    <location>
        <begin position="238"/>
        <end position="362"/>
    </location>
</feature>
<accession>A0AA49GRF5</accession>
<keyword evidence="2 5" id="KW-0812">Transmembrane</keyword>
<reference evidence="9" key="1">
    <citation type="journal article" date="2023" name="Comput. Struct. Biotechnol. J.">
        <title>Discovery of a novel marine Bacteroidetes with a rich repertoire of carbohydrate-active enzymes.</title>
        <authorList>
            <person name="Chen B."/>
            <person name="Liu G."/>
            <person name="Chen Q."/>
            <person name="Wang H."/>
            <person name="Liu L."/>
            <person name="Tang K."/>
        </authorList>
    </citation>
    <scope>NUCLEOTIDE SEQUENCE</scope>
    <source>
        <strain evidence="9">TK19036</strain>
    </source>
</reference>
<dbReference type="PANTHER" id="PTHR33507:SF3">
    <property type="entry name" value="INNER MEMBRANE PROTEIN YBBJ"/>
    <property type="match status" value="1"/>
</dbReference>